<dbReference type="EMBL" id="JACJVP010000025">
    <property type="protein sequence ID" value="MBB6672119.1"/>
    <property type="molecule type" value="Genomic_DNA"/>
</dbReference>
<dbReference type="SUPFAM" id="SSF56300">
    <property type="entry name" value="Metallo-dependent phosphatases"/>
    <property type="match status" value="1"/>
</dbReference>
<dbReference type="CDD" id="cd07381">
    <property type="entry name" value="MPP_CapA"/>
    <property type="match status" value="1"/>
</dbReference>
<organism evidence="3 4">
    <name type="scientific">Cohnella nanjingensis</name>
    <dbReference type="NCBI Taxonomy" id="1387779"/>
    <lineage>
        <taxon>Bacteria</taxon>
        <taxon>Bacillati</taxon>
        <taxon>Bacillota</taxon>
        <taxon>Bacilli</taxon>
        <taxon>Bacillales</taxon>
        <taxon>Paenibacillaceae</taxon>
        <taxon>Cohnella</taxon>
    </lineage>
</organism>
<dbReference type="Gene3D" id="3.60.21.10">
    <property type="match status" value="1"/>
</dbReference>
<proteinExistence type="inferred from homology"/>
<dbReference type="InterPro" id="IPR029052">
    <property type="entry name" value="Metallo-depent_PP-like"/>
</dbReference>
<evidence type="ECO:0000313" key="3">
    <source>
        <dbReference type="EMBL" id="MBB6672119.1"/>
    </source>
</evidence>
<reference evidence="3 4" key="1">
    <citation type="submission" date="2020-08" db="EMBL/GenBank/DDBJ databases">
        <title>Cohnella phylogeny.</title>
        <authorList>
            <person name="Dunlap C."/>
        </authorList>
    </citation>
    <scope>NUCLEOTIDE SEQUENCE [LARGE SCALE GENOMIC DNA]</scope>
    <source>
        <strain evidence="3 4">DSM 28246</strain>
    </source>
</reference>
<dbReference type="PANTHER" id="PTHR33393:SF12">
    <property type="entry name" value="CAPSULE BIOSYNTHESIS PROTEIN CAPA"/>
    <property type="match status" value="1"/>
</dbReference>
<dbReference type="InterPro" id="IPR019079">
    <property type="entry name" value="Capsule_synth_CapA"/>
</dbReference>
<evidence type="ECO:0000256" key="1">
    <source>
        <dbReference type="ARBA" id="ARBA00005662"/>
    </source>
</evidence>
<name>A0A7X0RR09_9BACL</name>
<evidence type="ECO:0000313" key="4">
    <source>
        <dbReference type="Proteomes" id="UP000547209"/>
    </source>
</evidence>
<sequence>MSARRRSRKGRRVAIVLFLAAVCAGWAVFAWNEGLGDASPDAKHPLAPPPSSSSAGEGYTEITLAAAGDIMFHDTELKSGYDKTTKRYDFRSFFADVKPILSAADVAIANFETTTGGLDAMPYMGYPRFNSPDETIDAVRDAGFDVLTTANNHALDTGSQGIVRTLEQIHKRGIDTVGTYAKRPDTRVLMKDVQGIKLAFLSYTESTNGLENALTPEELDTMINVVDERKIKEDIAYAKAQKADLIIAVMHWGNEYEREPAAKQQNLAKQLVGEGVDLILGSHPHVIQKSERLSAGGREGFVIYSMGNFISNQRLETLDNAYTEDGIILSFRIRKNKATNETSIRNVDYVPTWVYRDKEQGRSTYTYKILPIMDFIEDGELSAAFKQRMQRSYQDTMAQMDGSSRDEQ</sequence>
<feature type="domain" description="Capsule synthesis protein CapA" evidence="2">
    <location>
        <begin position="63"/>
        <end position="313"/>
    </location>
</feature>
<dbReference type="SMART" id="SM00854">
    <property type="entry name" value="PGA_cap"/>
    <property type="match status" value="1"/>
</dbReference>
<protein>
    <submittedName>
        <fullName evidence="3">CapA family protein</fullName>
    </submittedName>
</protein>
<dbReference type="AlphaFoldDB" id="A0A7X0RR09"/>
<comment type="caution">
    <text evidence="3">The sequence shown here is derived from an EMBL/GenBank/DDBJ whole genome shotgun (WGS) entry which is preliminary data.</text>
</comment>
<evidence type="ECO:0000259" key="2">
    <source>
        <dbReference type="SMART" id="SM00854"/>
    </source>
</evidence>
<keyword evidence="4" id="KW-1185">Reference proteome</keyword>
<dbReference type="PANTHER" id="PTHR33393">
    <property type="entry name" value="POLYGLUTAMINE SYNTHESIS ACCESSORY PROTEIN RV0574C-RELATED"/>
    <property type="match status" value="1"/>
</dbReference>
<dbReference type="RefSeq" id="WP_185143601.1">
    <property type="nucleotide sequence ID" value="NZ_JACJVP010000025.1"/>
</dbReference>
<dbReference type="Pfam" id="PF09587">
    <property type="entry name" value="PGA_cap"/>
    <property type="match status" value="1"/>
</dbReference>
<dbReference type="Proteomes" id="UP000547209">
    <property type="component" value="Unassembled WGS sequence"/>
</dbReference>
<dbReference type="InterPro" id="IPR052169">
    <property type="entry name" value="CW_Biosynth-Accessory"/>
</dbReference>
<comment type="similarity">
    <text evidence="1">Belongs to the CapA family.</text>
</comment>
<accession>A0A7X0RR09</accession>
<gene>
    <name evidence="3" type="ORF">H7C19_15675</name>
</gene>